<dbReference type="Proteomes" id="UP000054481">
    <property type="component" value="Unassembled WGS sequence"/>
</dbReference>
<dbReference type="GO" id="GO:0005829">
    <property type="term" value="C:cytosol"/>
    <property type="evidence" value="ECO:0007669"/>
    <property type="project" value="TreeGrafter"/>
</dbReference>
<evidence type="ECO:0008006" key="3">
    <source>
        <dbReference type="Google" id="ProtNLM"/>
    </source>
</evidence>
<dbReference type="Pfam" id="PF09814">
    <property type="entry name" value="HECT_2"/>
    <property type="match status" value="1"/>
</dbReference>
<dbReference type="GO" id="GO:0061630">
    <property type="term" value="F:ubiquitin protein ligase activity"/>
    <property type="evidence" value="ECO:0007669"/>
    <property type="project" value="TreeGrafter"/>
</dbReference>
<reference evidence="1 2" key="1">
    <citation type="journal article" date="2014" name="Genome Biol. Evol.">
        <title>Comparative genomics and transcriptomics analyses reveal divergent lifestyle features of nematode endoparasitic fungus Hirsutella minnesotensis.</title>
        <authorList>
            <person name="Lai Y."/>
            <person name="Liu K."/>
            <person name="Zhang X."/>
            <person name="Zhang X."/>
            <person name="Li K."/>
            <person name="Wang N."/>
            <person name="Shu C."/>
            <person name="Wu Y."/>
            <person name="Wang C."/>
            <person name="Bushley K.E."/>
            <person name="Xiang M."/>
            <person name="Liu X."/>
        </authorList>
    </citation>
    <scope>NUCLEOTIDE SEQUENCE [LARGE SCALE GENOMIC DNA]</scope>
    <source>
        <strain evidence="1 2">3608</strain>
    </source>
</reference>
<organism evidence="1 2">
    <name type="scientific">Hirsutella minnesotensis 3608</name>
    <dbReference type="NCBI Taxonomy" id="1043627"/>
    <lineage>
        <taxon>Eukaryota</taxon>
        <taxon>Fungi</taxon>
        <taxon>Dikarya</taxon>
        <taxon>Ascomycota</taxon>
        <taxon>Pezizomycotina</taxon>
        <taxon>Sordariomycetes</taxon>
        <taxon>Hypocreomycetidae</taxon>
        <taxon>Hypocreales</taxon>
        <taxon>Ophiocordycipitaceae</taxon>
        <taxon>Hirsutella</taxon>
    </lineage>
</organism>
<dbReference type="OrthoDB" id="66510at2759"/>
<dbReference type="InterPro" id="IPR019193">
    <property type="entry name" value="UBQ-conj_enz_E2-bd_prot"/>
</dbReference>
<dbReference type="GO" id="GO:0031624">
    <property type="term" value="F:ubiquitin conjugating enzyme binding"/>
    <property type="evidence" value="ECO:0007669"/>
    <property type="project" value="TreeGrafter"/>
</dbReference>
<dbReference type="GO" id="GO:0030332">
    <property type="term" value="F:cyclin binding"/>
    <property type="evidence" value="ECO:0007669"/>
    <property type="project" value="TreeGrafter"/>
</dbReference>
<protein>
    <recommendedName>
        <fullName evidence="3">Ubiquitin-conjugating enzyme E2C-binding protein</fullName>
    </recommendedName>
</protein>
<dbReference type="GO" id="GO:0000151">
    <property type="term" value="C:ubiquitin ligase complex"/>
    <property type="evidence" value="ECO:0007669"/>
    <property type="project" value="TreeGrafter"/>
</dbReference>
<dbReference type="GO" id="GO:0006513">
    <property type="term" value="P:protein monoubiquitination"/>
    <property type="evidence" value="ECO:0007669"/>
    <property type="project" value="TreeGrafter"/>
</dbReference>
<dbReference type="EMBL" id="KQ030534">
    <property type="protein sequence ID" value="KJZ73581.1"/>
    <property type="molecule type" value="Genomic_DNA"/>
</dbReference>
<dbReference type="GO" id="GO:0000209">
    <property type="term" value="P:protein polyubiquitination"/>
    <property type="evidence" value="ECO:0007669"/>
    <property type="project" value="TreeGrafter"/>
</dbReference>
<evidence type="ECO:0000313" key="1">
    <source>
        <dbReference type="EMBL" id="KJZ73581.1"/>
    </source>
</evidence>
<dbReference type="PANTHER" id="PTHR31531:SF2">
    <property type="entry name" value="E3 UBIQUITIN-PROTEIN LIGASE E3D"/>
    <property type="match status" value="1"/>
</dbReference>
<proteinExistence type="predicted"/>
<dbReference type="PANTHER" id="PTHR31531">
    <property type="entry name" value="E3 UBIQUITIN-PROTEIN LIGASE E3D FAMILY MEMBER"/>
    <property type="match status" value="1"/>
</dbReference>
<dbReference type="GO" id="GO:0005634">
    <property type="term" value="C:nucleus"/>
    <property type="evidence" value="ECO:0007669"/>
    <property type="project" value="TreeGrafter"/>
</dbReference>
<evidence type="ECO:0000313" key="2">
    <source>
        <dbReference type="Proteomes" id="UP000054481"/>
    </source>
</evidence>
<sequence length="396" mass="42916">MAPGPSGISVYAELLPNIRQVSVGASLPGSPDATTSAEVVDGGLRFRISHQGQSELLDLPATVTAPSVLVIPRTQGSNPSWRLPASIDEASALRSATESQVAPWSSMDLKVGSSVTCRNCGNLIVPGEGIRVWKDLPSENWAEMMEFWHCHKPHDHKSHEDEGLADRGYGANHVITAQPGVGFVDITSFMFSESDCSNVQFLSSIRGATFNSSSQVIDYDPSNKHVSVVCGGCQTEIGLYKVSSSSILLFKWQVTCETVKPSNIPSQLECLASTLLATISRSGYAKSVLIPYRPESHPQPLRVPHLWVLNPNVVYTSSTCRGKRAAVKILYRDINVEEANGFLDSITSDVQEINLPLTAIKATREALASSTVLIPERERSFQGWSAGLLDRWSIGP</sequence>
<gene>
    <name evidence="1" type="ORF">HIM_07137</name>
</gene>
<dbReference type="AlphaFoldDB" id="A0A0F7ZIB5"/>
<dbReference type="GO" id="GO:0043161">
    <property type="term" value="P:proteasome-mediated ubiquitin-dependent protein catabolic process"/>
    <property type="evidence" value="ECO:0007669"/>
    <property type="project" value="TreeGrafter"/>
</dbReference>
<keyword evidence="2" id="KW-1185">Reference proteome</keyword>
<accession>A0A0F7ZIB5</accession>
<dbReference type="GO" id="GO:0051865">
    <property type="term" value="P:protein autoubiquitination"/>
    <property type="evidence" value="ECO:0007669"/>
    <property type="project" value="TreeGrafter"/>
</dbReference>
<name>A0A0F7ZIB5_9HYPO</name>